<feature type="active site" description="Proton donor" evidence="11">
    <location>
        <position position="123"/>
    </location>
</feature>
<comment type="subunit">
    <text evidence="4 11">Homodimer.</text>
</comment>
<evidence type="ECO:0000256" key="9">
    <source>
        <dbReference type="ARBA" id="ARBA00049102"/>
    </source>
</evidence>
<dbReference type="PANTHER" id="PTHR10755:SF0">
    <property type="entry name" value="OXYGEN-DEPENDENT COPROPORPHYRINOGEN-III OXIDASE, MITOCHONDRIAL"/>
    <property type="match status" value="1"/>
</dbReference>
<comment type="catalytic activity">
    <reaction evidence="9 11">
        <text>coproporphyrinogen III + O2 + 2 H(+) = protoporphyrinogen IX + 2 CO2 + 2 H2O</text>
        <dbReference type="Rhea" id="RHEA:18257"/>
        <dbReference type="ChEBI" id="CHEBI:15377"/>
        <dbReference type="ChEBI" id="CHEBI:15378"/>
        <dbReference type="ChEBI" id="CHEBI:15379"/>
        <dbReference type="ChEBI" id="CHEBI:16526"/>
        <dbReference type="ChEBI" id="CHEBI:57307"/>
        <dbReference type="ChEBI" id="CHEBI:57309"/>
        <dbReference type="EC" id="1.3.3.3"/>
    </reaction>
</comment>
<dbReference type="InterPro" id="IPR036406">
    <property type="entry name" value="Coprogen_oxidase_aer_sf"/>
</dbReference>
<evidence type="ECO:0000256" key="2">
    <source>
        <dbReference type="ARBA" id="ARBA00005168"/>
    </source>
</evidence>
<keyword evidence="6 11" id="KW-0560">Oxidoreductase</keyword>
<dbReference type="PIRSF" id="PIRSF000166">
    <property type="entry name" value="Coproporphyri_ox"/>
    <property type="match status" value="1"/>
</dbReference>
<dbReference type="NCBIfam" id="NF003727">
    <property type="entry name" value="PRK05330.1"/>
    <property type="match status" value="1"/>
</dbReference>
<gene>
    <name evidence="11 12" type="primary">hemF</name>
    <name evidence="12" type="ORF">GPUN_2360</name>
</gene>
<feature type="binding site" evidence="11">
    <location>
        <position position="113"/>
    </location>
    <ligand>
        <name>a divalent metal cation</name>
        <dbReference type="ChEBI" id="CHEBI:60240"/>
    </ligand>
</feature>
<dbReference type="InterPro" id="IPR001260">
    <property type="entry name" value="Coprogen_oxidase_aer"/>
</dbReference>
<feature type="binding site" evidence="11">
    <location>
        <begin position="125"/>
        <end position="127"/>
    </location>
    <ligand>
        <name>substrate</name>
    </ligand>
</feature>
<protein>
    <recommendedName>
        <fullName evidence="11">Oxygen-dependent coproporphyrinogen-III oxidase</fullName>
        <shortName evidence="11">CPO</shortName>
        <shortName evidence="11">Coprogen oxidase</shortName>
        <shortName evidence="11">Coproporphyrinogenase</shortName>
        <ecNumber evidence="11">1.3.3.3</ecNumber>
    </recommendedName>
</protein>
<evidence type="ECO:0000256" key="6">
    <source>
        <dbReference type="ARBA" id="ARBA00023002"/>
    </source>
</evidence>
<organism evidence="12 13">
    <name type="scientific">Glaciecola punicea ACAM 611</name>
    <dbReference type="NCBI Taxonomy" id="1121923"/>
    <lineage>
        <taxon>Bacteria</taxon>
        <taxon>Pseudomonadati</taxon>
        <taxon>Pseudomonadota</taxon>
        <taxon>Gammaproteobacteria</taxon>
        <taxon>Alteromonadales</taxon>
        <taxon>Alteromonadaceae</taxon>
        <taxon>Glaciecola</taxon>
    </lineage>
</organism>
<keyword evidence="11" id="KW-0479">Metal-binding</keyword>
<evidence type="ECO:0000256" key="10">
    <source>
        <dbReference type="ARBA" id="ARBA00059657"/>
    </source>
</evidence>
<evidence type="ECO:0000256" key="8">
    <source>
        <dbReference type="ARBA" id="ARBA00023244"/>
    </source>
</evidence>
<dbReference type="EMBL" id="BAET01000030">
    <property type="protein sequence ID" value="GAB56475.1"/>
    <property type="molecule type" value="Genomic_DNA"/>
</dbReference>
<evidence type="ECO:0000256" key="5">
    <source>
        <dbReference type="ARBA" id="ARBA00022490"/>
    </source>
</evidence>
<evidence type="ECO:0000256" key="11">
    <source>
        <dbReference type="HAMAP-Rule" id="MF_00333"/>
    </source>
</evidence>
<keyword evidence="5 11" id="KW-0963">Cytoplasm</keyword>
<comment type="caution">
    <text evidence="12">The sequence shown here is derived from an EMBL/GenBank/DDBJ whole genome shotgun (WGS) entry which is preliminary data.</text>
</comment>
<feature type="binding site" evidence="11">
    <location>
        <position position="192"/>
    </location>
    <ligand>
        <name>a divalent metal cation</name>
        <dbReference type="ChEBI" id="CHEBI:60240"/>
    </ligand>
</feature>
<dbReference type="EC" id="1.3.3.3" evidence="11"/>
<evidence type="ECO:0000256" key="4">
    <source>
        <dbReference type="ARBA" id="ARBA00011738"/>
    </source>
</evidence>
<reference evidence="12 13" key="1">
    <citation type="journal article" date="2012" name="J. Bacteriol.">
        <title>Genome sequence of proteorhodopsin-containing sea ice bacterium Glaciecola punicea ACAM 611T.</title>
        <authorList>
            <person name="Qin Q.-L."/>
            <person name="Xie B.-B."/>
            <person name="Shu Y.-L."/>
            <person name="Rong J.-C."/>
            <person name="Zhao D.-L."/>
            <person name="Zhang X.-Y."/>
            <person name="Chen X.-L."/>
            <person name="Zhou B.-C."/>
            <person name="Zhanga Y.-Z."/>
        </authorList>
    </citation>
    <scope>NUCLEOTIDE SEQUENCE [LARGE SCALE GENOMIC DNA]</scope>
    <source>
        <strain evidence="12 13">ACAM 611</strain>
    </source>
</reference>
<comment type="cofactor">
    <cofactor evidence="11">
        <name>a divalent metal cation</name>
        <dbReference type="ChEBI" id="CHEBI:60240"/>
    </cofactor>
</comment>
<comment type="function">
    <text evidence="10 11">Involved in the heme biosynthesis. Catalyzes the aerobic oxidative decarboxylation of propionate groups of rings A and B of coproporphyrinogen-III to yield the vinyl groups in protoporphyrinogen-IX.</text>
</comment>
<comment type="subcellular location">
    <subcellularLocation>
        <location evidence="1 11">Cytoplasm</location>
    </subcellularLocation>
</comment>
<comment type="pathway">
    <text evidence="2 11">Porphyrin-containing compound metabolism; protoporphyrin-IX biosynthesis; protoporphyrinogen-IX from coproporphyrinogen-III (O2 route): step 1/1.</text>
</comment>
<dbReference type="GO" id="GO:0006782">
    <property type="term" value="P:protoporphyrinogen IX biosynthetic process"/>
    <property type="evidence" value="ECO:0007669"/>
    <property type="project" value="UniProtKB-UniRule"/>
</dbReference>
<name>H5TDU8_9ALTE</name>
<feature type="binding site" evidence="11">
    <location>
        <position position="162"/>
    </location>
    <ligand>
        <name>a divalent metal cation</name>
        <dbReference type="ChEBI" id="CHEBI:60240"/>
    </ligand>
</feature>
<keyword evidence="7 11" id="KW-0350">Heme biosynthesis</keyword>
<dbReference type="GO" id="GO:0004109">
    <property type="term" value="F:coproporphyrinogen oxidase activity"/>
    <property type="evidence" value="ECO:0007669"/>
    <property type="project" value="UniProtKB-UniRule"/>
</dbReference>
<comment type="similarity">
    <text evidence="3 11">Belongs to the aerobic coproporphyrinogen-III oxidase family.</text>
</comment>
<dbReference type="Proteomes" id="UP000053586">
    <property type="component" value="Unassembled WGS sequence"/>
</dbReference>
<keyword evidence="8 11" id="KW-0627">Porphyrin biosynthesis</keyword>
<reference evidence="12 13" key="2">
    <citation type="journal article" date="2017" name="Antonie Van Leeuwenhoek">
        <title>Rhizobium rhizosphaerae sp. nov., a novel species isolated from rice rhizosphere.</title>
        <authorList>
            <person name="Zhao J.J."/>
            <person name="Zhang J."/>
            <person name="Zhang R.J."/>
            <person name="Zhang C.W."/>
            <person name="Yin H.Q."/>
            <person name="Zhang X.X."/>
        </authorList>
    </citation>
    <scope>NUCLEOTIDE SEQUENCE [LARGE SCALE GENOMIC DNA]</scope>
    <source>
        <strain evidence="12 13">ACAM 611</strain>
    </source>
</reference>
<evidence type="ECO:0000256" key="7">
    <source>
        <dbReference type="ARBA" id="ARBA00023133"/>
    </source>
</evidence>
<dbReference type="Gene3D" id="3.40.1500.10">
    <property type="entry name" value="Coproporphyrinogen III oxidase, aerobic"/>
    <property type="match status" value="1"/>
</dbReference>
<dbReference type="PRINTS" id="PR00073">
    <property type="entry name" value="COPRGNOXDASE"/>
</dbReference>
<accession>H5TDU8</accession>
<dbReference type="OrthoDB" id="9777553at2"/>
<feature type="region of interest" description="Important for dimerization" evidence="11">
    <location>
        <begin position="257"/>
        <end position="292"/>
    </location>
</feature>
<dbReference type="GO" id="GO:0042803">
    <property type="term" value="F:protein homodimerization activity"/>
    <property type="evidence" value="ECO:0007669"/>
    <property type="project" value="UniProtKB-UniRule"/>
</dbReference>
<dbReference type="FunFam" id="3.40.1500.10:FF:000001">
    <property type="entry name" value="Oxygen-dependent coproporphyrinogen-III oxidase"/>
    <property type="match status" value="1"/>
</dbReference>
<sequence length="318" mass="35947">MSDTNPTPSPSASDIVTQAQIDSVKAFLLNLQESICDTLCLADGSGSFVQDEWEREEGGGGRSRVMRSGSVIEQGGVNFSHVHGNQMPPSATAARPELAGRSFQAMGVSLVIHPNNPYVPTSHANVRFFVAQKEGEPSIWWFGGGFDLTPSYVFTDDAKHWHKVSCDVCAPFGDEVYGKYKKWCDDYFFLKHRNETRGVGGLFFDDLNKWGFDKSFSFMQGVGNGFLDAYIPIVEKRKNTPFTERERQFQLYRRGRYVEFNLVYDRGTLFGLQTGGRTESILMSLPPLTRWEYNYQPSPESPEGKIQQYLKPIDWLNL</sequence>
<dbReference type="Pfam" id="PF01218">
    <property type="entry name" value="Coprogen_oxidas"/>
    <property type="match status" value="1"/>
</dbReference>
<dbReference type="eggNOG" id="COG0408">
    <property type="taxonomic scope" value="Bacteria"/>
</dbReference>
<dbReference type="PROSITE" id="PS01021">
    <property type="entry name" value="COPROGEN_OXIDASE"/>
    <property type="match status" value="1"/>
</dbReference>
<keyword evidence="13" id="KW-1185">Reference proteome</keyword>
<dbReference type="InterPro" id="IPR018375">
    <property type="entry name" value="Coprogen_oxidase_CS"/>
</dbReference>
<feature type="binding site" evidence="11">
    <location>
        <position position="109"/>
    </location>
    <ligand>
        <name>substrate</name>
    </ligand>
</feature>
<evidence type="ECO:0000256" key="1">
    <source>
        <dbReference type="ARBA" id="ARBA00004496"/>
    </source>
</evidence>
<dbReference type="RefSeq" id="WP_006006654.1">
    <property type="nucleotide sequence ID" value="NZ_BAET01000030.1"/>
</dbReference>
<feature type="binding site" evidence="11">
    <location>
        <begin position="275"/>
        <end position="277"/>
    </location>
    <ligand>
        <name>substrate</name>
    </ligand>
</feature>
<dbReference type="AlphaFoldDB" id="H5TDU8"/>
<evidence type="ECO:0000313" key="13">
    <source>
        <dbReference type="Proteomes" id="UP000053586"/>
    </source>
</evidence>
<dbReference type="GO" id="GO:0046872">
    <property type="term" value="F:metal ion binding"/>
    <property type="evidence" value="ECO:0007669"/>
    <property type="project" value="UniProtKB-KW"/>
</dbReference>
<dbReference type="GO" id="GO:0005737">
    <property type="term" value="C:cytoplasm"/>
    <property type="evidence" value="ECO:0007669"/>
    <property type="project" value="UniProtKB-SubCell"/>
</dbReference>
<proteinExistence type="inferred from homology"/>
<dbReference type="SUPFAM" id="SSF102886">
    <property type="entry name" value="Coproporphyrinogen III oxidase"/>
    <property type="match status" value="1"/>
</dbReference>
<dbReference type="STRING" id="56804.BAE46_08550"/>
<dbReference type="UniPathway" id="UPA00251">
    <property type="reaction ID" value="UER00322"/>
</dbReference>
<evidence type="ECO:0000313" key="12">
    <source>
        <dbReference type="EMBL" id="GAB56475.1"/>
    </source>
</evidence>
<feature type="site" description="Important for dimerization" evidence="11">
    <location>
        <position position="192"/>
    </location>
</feature>
<feature type="binding site" evidence="11">
    <location>
        <position position="123"/>
    </location>
    <ligand>
        <name>a divalent metal cation</name>
        <dbReference type="ChEBI" id="CHEBI:60240"/>
    </ligand>
</feature>
<dbReference type="HAMAP" id="MF_00333">
    <property type="entry name" value="Coprogen_oxidas"/>
    <property type="match status" value="1"/>
</dbReference>
<evidence type="ECO:0000256" key="3">
    <source>
        <dbReference type="ARBA" id="ARBA00010644"/>
    </source>
</evidence>
<dbReference type="PANTHER" id="PTHR10755">
    <property type="entry name" value="COPROPORPHYRINOGEN III OXIDASE, MITOCHONDRIAL"/>
    <property type="match status" value="1"/>
</dbReference>